<feature type="domain" description="DUF4283" evidence="2">
    <location>
        <begin position="66"/>
        <end position="146"/>
    </location>
</feature>
<evidence type="ECO:0000313" key="3">
    <source>
        <dbReference type="EMBL" id="KAG2276547.1"/>
    </source>
</evidence>
<dbReference type="InterPro" id="IPR025558">
    <property type="entry name" value="DUF4283"/>
</dbReference>
<evidence type="ECO:0000256" key="1">
    <source>
        <dbReference type="SAM" id="MobiDB-lite"/>
    </source>
</evidence>
<accession>A0A8X7QUJ3</accession>
<dbReference type="InterPro" id="IPR040256">
    <property type="entry name" value="At4g02000-like"/>
</dbReference>
<dbReference type="PANTHER" id="PTHR31286">
    <property type="entry name" value="GLYCINE-RICH CELL WALL STRUCTURAL PROTEIN 1.8-LIKE"/>
    <property type="match status" value="1"/>
</dbReference>
<feature type="region of interest" description="Disordered" evidence="1">
    <location>
        <begin position="386"/>
        <end position="487"/>
    </location>
</feature>
<protein>
    <recommendedName>
        <fullName evidence="2">DUF4283 domain-containing protein</fullName>
    </recommendedName>
</protein>
<keyword evidence="4" id="KW-1185">Reference proteome</keyword>
<dbReference type="Pfam" id="PF14111">
    <property type="entry name" value="DUF4283"/>
    <property type="match status" value="1"/>
</dbReference>
<evidence type="ECO:0000259" key="2">
    <source>
        <dbReference type="Pfam" id="PF14111"/>
    </source>
</evidence>
<sequence length="510" mass="56812">MATEESETSVTPAVDASTTQEKHLSYAKAVKSGPSLSVHVLDMGMVEGKEVVQVPDDVIQDTVPLWDDLLEGRFLAPAPHVAKIHIIVNKIWPLGDQSIKIDVFPVNEVTVKFRIKDMATRKRILRRGMWNIANIPMILSKWSPVVEEEEEEEIKVVPMWITMKNVPHKMFSWKGLGFIASAVGKPKRLHPDTILCTSFEEAKVFVEADMTKELPKSHRFKSKLGVDAEVDFIYPWLPDKCSICTKWGHTHKTCKSRVKLLTRRDDSEPAVQNVTLITSVTETINVDSATRNTGKEVATVLTQTDTAKGGASPNKVYRKEARDVVAFNESSRAAEKTSSVTSLPADIEGNWRDVSPSKHRWQGTKPAAEHTTVISPSRFAILLEEGNNDELERKDELEEGHVSNDVTEEGCSSNEKEREEGEILEAPEEALKEVSIEVPEEDSEEDTGTDDHLNTSVRKPGKVDKGERLPCPTISRFSKTHIKSSKKLAALSVKEGLPNAVGKKRNSKKK</sequence>
<comment type="caution">
    <text evidence="3">The sequence shown here is derived from an EMBL/GenBank/DDBJ whole genome shotgun (WGS) entry which is preliminary data.</text>
</comment>
<dbReference type="PANTHER" id="PTHR31286:SF148">
    <property type="entry name" value="DUF4283 DOMAIN-CONTAINING PROTEIN"/>
    <property type="match status" value="1"/>
</dbReference>
<dbReference type="Proteomes" id="UP000886595">
    <property type="component" value="Unassembled WGS sequence"/>
</dbReference>
<evidence type="ECO:0000313" key="4">
    <source>
        <dbReference type="Proteomes" id="UP000886595"/>
    </source>
</evidence>
<reference evidence="3 4" key="1">
    <citation type="submission" date="2020-02" db="EMBL/GenBank/DDBJ databases">
        <authorList>
            <person name="Ma Q."/>
            <person name="Huang Y."/>
            <person name="Song X."/>
            <person name="Pei D."/>
        </authorList>
    </citation>
    <scope>NUCLEOTIDE SEQUENCE [LARGE SCALE GENOMIC DNA]</scope>
    <source>
        <strain evidence="3">Sxm20200214</strain>
        <tissue evidence="3">Leaf</tissue>
    </source>
</reference>
<name>A0A8X7QUJ3_BRACI</name>
<gene>
    <name evidence="3" type="ORF">Bca52824_059102</name>
</gene>
<feature type="region of interest" description="Disordered" evidence="1">
    <location>
        <begin position="347"/>
        <end position="369"/>
    </location>
</feature>
<dbReference type="EMBL" id="JAAMPC010000012">
    <property type="protein sequence ID" value="KAG2276547.1"/>
    <property type="molecule type" value="Genomic_DNA"/>
</dbReference>
<feature type="compositionally biased region" description="Basic and acidic residues" evidence="1">
    <location>
        <begin position="390"/>
        <end position="402"/>
    </location>
</feature>
<feature type="compositionally biased region" description="Acidic residues" evidence="1">
    <location>
        <begin position="438"/>
        <end position="448"/>
    </location>
</feature>
<dbReference type="OrthoDB" id="1110037at2759"/>
<dbReference type="AlphaFoldDB" id="A0A8X7QUJ3"/>
<organism evidence="3 4">
    <name type="scientific">Brassica carinata</name>
    <name type="common">Ethiopian mustard</name>
    <name type="synonym">Abyssinian cabbage</name>
    <dbReference type="NCBI Taxonomy" id="52824"/>
    <lineage>
        <taxon>Eukaryota</taxon>
        <taxon>Viridiplantae</taxon>
        <taxon>Streptophyta</taxon>
        <taxon>Embryophyta</taxon>
        <taxon>Tracheophyta</taxon>
        <taxon>Spermatophyta</taxon>
        <taxon>Magnoliopsida</taxon>
        <taxon>eudicotyledons</taxon>
        <taxon>Gunneridae</taxon>
        <taxon>Pentapetalae</taxon>
        <taxon>rosids</taxon>
        <taxon>malvids</taxon>
        <taxon>Brassicales</taxon>
        <taxon>Brassicaceae</taxon>
        <taxon>Brassiceae</taxon>
        <taxon>Brassica</taxon>
    </lineage>
</organism>
<proteinExistence type="predicted"/>